<dbReference type="EC" id="5.3.1.16" evidence="9 11"/>
<keyword evidence="6 9" id="KW-0028">Amino-acid biosynthesis</keyword>
<dbReference type="Pfam" id="PF00977">
    <property type="entry name" value="His_biosynth"/>
    <property type="match status" value="1"/>
</dbReference>
<dbReference type="GO" id="GO:0003949">
    <property type="term" value="F:1-(5-phosphoribosyl)-5-[(5-phosphoribosylamino)methylideneamino]imidazole-4-carboxamide isomerase activity"/>
    <property type="evidence" value="ECO:0007669"/>
    <property type="project" value="UniProtKB-UniRule"/>
</dbReference>
<protein>
    <recommendedName>
        <fullName evidence="9 11">1-(5-phosphoribosyl)-5-[(5-phosphoribosylamino)methylideneamino] imidazole-4-carboxamide isomerase</fullName>
        <ecNumber evidence="9 11">5.3.1.16</ecNumber>
    </recommendedName>
    <alternativeName>
        <fullName evidence="9">Phosphoribosylformimino-5-aminoimidazole carboxamide ribotide isomerase</fullName>
    </alternativeName>
</protein>
<feature type="active site" description="Proton acceptor" evidence="9">
    <location>
        <position position="8"/>
    </location>
</feature>
<evidence type="ECO:0000256" key="1">
    <source>
        <dbReference type="ARBA" id="ARBA00000901"/>
    </source>
</evidence>
<sequence length="242" mass="25915">MEIIPAIDLRGGKCVRLIKGEVEAETVYSGDPPAMARHWESLGARRLHVIDLDGAFRGSPEHLHVVREITRAVGIPIQFGGGLRSLETIRECFQSGVDRVILGTAVLDSPDLARAAAEEYPGRIFIALDARQGKVAVQGWKETTAVEVISMARALGNWGIGGLIYTDISRDGTLSGPNLEDLQALACQTQLPVIASGGIGNLDHIRALLRLGLQRVRGIIVGKALYDGAIDLRKALDLAAGE</sequence>
<keyword evidence="8 9" id="KW-0413">Isomerase</keyword>
<evidence type="ECO:0000256" key="11">
    <source>
        <dbReference type="RuleBase" id="RU003658"/>
    </source>
</evidence>
<dbReference type="GO" id="GO:0005737">
    <property type="term" value="C:cytoplasm"/>
    <property type="evidence" value="ECO:0007669"/>
    <property type="project" value="UniProtKB-SubCell"/>
</dbReference>
<comment type="pathway">
    <text evidence="3 9 11">Amino-acid biosynthesis; L-histidine biosynthesis; L-histidine from 5-phospho-alpha-D-ribose 1-diphosphate: step 4/9.</text>
</comment>
<dbReference type="Proteomes" id="UP000741360">
    <property type="component" value="Unassembled WGS sequence"/>
</dbReference>
<dbReference type="FunFam" id="3.20.20.70:FF:000009">
    <property type="entry name" value="1-(5-phosphoribosyl)-5-[(5-phosphoribosylamino)methylideneamino] imidazole-4-carboxamide isomerase"/>
    <property type="match status" value="1"/>
</dbReference>
<comment type="caution">
    <text evidence="12">The sequence shown here is derived from an EMBL/GenBank/DDBJ whole genome shotgun (WGS) entry which is preliminary data.</text>
</comment>
<evidence type="ECO:0000256" key="2">
    <source>
        <dbReference type="ARBA" id="ARBA00004496"/>
    </source>
</evidence>
<evidence type="ECO:0000313" key="13">
    <source>
        <dbReference type="Proteomes" id="UP000741360"/>
    </source>
</evidence>
<dbReference type="AlphaFoldDB" id="A0A932GNT1"/>
<reference evidence="12" key="1">
    <citation type="submission" date="2020-07" db="EMBL/GenBank/DDBJ databases">
        <title>Huge and variable diversity of episymbiotic CPR bacteria and DPANN archaea in groundwater ecosystems.</title>
        <authorList>
            <person name="He C.Y."/>
            <person name="Keren R."/>
            <person name="Whittaker M."/>
            <person name="Farag I.F."/>
            <person name="Doudna J."/>
            <person name="Cate J.H.D."/>
            <person name="Banfield J.F."/>
        </authorList>
    </citation>
    <scope>NUCLEOTIDE SEQUENCE</scope>
    <source>
        <strain evidence="12">NC_groundwater_717_Ag_S-0.2um_59_8</strain>
    </source>
</reference>
<dbReference type="SUPFAM" id="SSF51366">
    <property type="entry name" value="Ribulose-phoshate binding barrel"/>
    <property type="match status" value="1"/>
</dbReference>
<dbReference type="InterPro" id="IPR006063">
    <property type="entry name" value="HisA_bact_arch"/>
</dbReference>
<dbReference type="PANTHER" id="PTHR43090:SF2">
    <property type="entry name" value="1-(5-PHOSPHORIBOSYL)-5-[(5-PHOSPHORIBOSYLAMINO)METHYLIDENEAMINO] IMIDAZOLE-4-CARBOXAMIDE ISOMERASE"/>
    <property type="match status" value="1"/>
</dbReference>
<evidence type="ECO:0000256" key="3">
    <source>
        <dbReference type="ARBA" id="ARBA00005133"/>
    </source>
</evidence>
<evidence type="ECO:0000256" key="5">
    <source>
        <dbReference type="ARBA" id="ARBA00022490"/>
    </source>
</evidence>
<evidence type="ECO:0000256" key="6">
    <source>
        <dbReference type="ARBA" id="ARBA00022605"/>
    </source>
</evidence>
<organism evidence="12 13">
    <name type="scientific">Tectimicrobiota bacterium</name>
    <dbReference type="NCBI Taxonomy" id="2528274"/>
    <lineage>
        <taxon>Bacteria</taxon>
        <taxon>Pseudomonadati</taxon>
        <taxon>Nitrospinota/Tectimicrobiota group</taxon>
        <taxon>Candidatus Tectimicrobiota</taxon>
    </lineage>
</organism>
<comment type="similarity">
    <text evidence="4 9 10">Belongs to the HisA/HisF family.</text>
</comment>
<gene>
    <name evidence="9 12" type="primary">hisA</name>
    <name evidence="12" type="ORF">HYY65_05780</name>
</gene>
<dbReference type="PANTHER" id="PTHR43090">
    <property type="entry name" value="1-(5-PHOSPHORIBOSYL)-5-[(5-PHOSPHORIBOSYLAMINO)METHYLIDENEAMINO] IMIDAZOLE-4-CARBOXAMIDE ISOMERASE"/>
    <property type="match status" value="1"/>
</dbReference>
<name>A0A932GNT1_UNCTE</name>
<comment type="subcellular location">
    <subcellularLocation>
        <location evidence="2 9 11">Cytoplasm</location>
    </subcellularLocation>
</comment>
<dbReference type="InterPro" id="IPR006062">
    <property type="entry name" value="His_biosynth"/>
</dbReference>
<dbReference type="Gene3D" id="3.20.20.70">
    <property type="entry name" value="Aldolase class I"/>
    <property type="match status" value="1"/>
</dbReference>
<evidence type="ECO:0000256" key="8">
    <source>
        <dbReference type="ARBA" id="ARBA00023235"/>
    </source>
</evidence>
<dbReference type="CDD" id="cd04732">
    <property type="entry name" value="HisA"/>
    <property type="match status" value="1"/>
</dbReference>
<evidence type="ECO:0000256" key="9">
    <source>
        <dbReference type="HAMAP-Rule" id="MF_01014"/>
    </source>
</evidence>
<dbReference type="InterPro" id="IPR023016">
    <property type="entry name" value="HisA/PriA"/>
</dbReference>
<keyword evidence="7 9" id="KW-0368">Histidine biosynthesis</keyword>
<dbReference type="HAMAP" id="MF_01014">
    <property type="entry name" value="HisA"/>
    <property type="match status" value="1"/>
</dbReference>
<evidence type="ECO:0000313" key="12">
    <source>
        <dbReference type="EMBL" id="MBI3014563.1"/>
    </source>
</evidence>
<proteinExistence type="inferred from homology"/>
<dbReference type="NCBIfam" id="TIGR00007">
    <property type="entry name" value="1-(5-phosphoribosyl)-5-[(5-phosphoribosylamino)methylideneamino]imidazole-4-carboxamide isomerase"/>
    <property type="match status" value="1"/>
</dbReference>
<dbReference type="GO" id="GO:0000105">
    <property type="term" value="P:L-histidine biosynthetic process"/>
    <property type="evidence" value="ECO:0007669"/>
    <property type="project" value="UniProtKB-UniRule"/>
</dbReference>
<dbReference type="InterPro" id="IPR044524">
    <property type="entry name" value="Isoase_HisA-like"/>
</dbReference>
<accession>A0A932GNT1</accession>
<dbReference type="InterPro" id="IPR011060">
    <property type="entry name" value="RibuloseP-bd_barrel"/>
</dbReference>
<evidence type="ECO:0000256" key="10">
    <source>
        <dbReference type="RuleBase" id="RU003657"/>
    </source>
</evidence>
<dbReference type="InterPro" id="IPR013785">
    <property type="entry name" value="Aldolase_TIM"/>
</dbReference>
<evidence type="ECO:0000256" key="4">
    <source>
        <dbReference type="ARBA" id="ARBA00009667"/>
    </source>
</evidence>
<evidence type="ECO:0000256" key="7">
    <source>
        <dbReference type="ARBA" id="ARBA00023102"/>
    </source>
</evidence>
<dbReference type="GO" id="GO:0000162">
    <property type="term" value="P:L-tryptophan biosynthetic process"/>
    <property type="evidence" value="ECO:0007669"/>
    <property type="project" value="TreeGrafter"/>
</dbReference>
<keyword evidence="5 9" id="KW-0963">Cytoplasm</keyword>
<comment type="catalytic activity">
    <reaction evidence="1 9 11">
        <text>1-(5-phospho-beta-D-ribosyl)-5-[(5-phospho-beta-D-ribosylamino)methylideneamino]imidazole-4-carboxamide = 5-[(5-phospho-1-deoxy-D-ribulos-1-ylimino)methylamino]-1-(5-phospho-beta-D-ribosyl)imidazole-4-carboxamide</text>
        <dbReference type="Rhea" id="RHEA:15469"/>
        <dbReference type="ChEBI" id="CHEBI:58435"/>
        <dbReference type="ChEBI" id="CHEBI:58525"/>
        <dbReference type="EC" id="5.3.1.16"/>
    </reaction>
</comment>
<feature type="active site" description="Proton donor" evidence="9">
    <location>
        <position position="129"/>
    </location>
</feature>
<dbReference type="EMBL" id="JACPSX010000104">
    <property type="protein sequence ID" value="MBI3014563.1"/>
    <property type="molecule type" value="Genomic_DNA"/>
</dbReference>